<sequence length="420" mass="47521">MIGFEEDNRGLILEYKVENNDPEWASRRLKDDGEVTVSSGFTFESADLLTAPSKRGAEEPVYRFRFATKEAGYFRIPGRILGCDQDVLIADSGIRLERKTFVAERNIRIFPRIEKVKQPFGEIVVGGSRQDRIPVEIFRELLAKFPNSSELDRYARARVESIVGEVLDGNAAAREKYEAYLARRGSAVSAAPLEQPALIQAEIDKYVMLRDTILAWLAEATSYSEKDWQRLIIKVILLLFPKYVAVLESVTVADFYSKPGTRKNRFIDICLIDAGGSIDVIEIKKPFDDVLLSRGLYRGNSVPTKELSGTIMQAEKYLFHLSKWGVEGERQLTTRYADFLPPGMQIRVTNPKAMILLGRDKRADGTSALADDQLFDLEVIKRKYSNMMDILTYDDLLRRLDNVIASLSRRGGLNTAERSV</sequence>
<feature type="domain" description="Shedu protein SduA C-terminal" evidence="1">
    <location>
        <begin position="223"/>
        <end position="397"/>
    </location>
</feature>
<name>A0A0R3E0N6_9BRAD</name>
<accession>A0A0R3E0N6</accession>
<keyword evidence="3" id="KW-1185">Reference proteome</keyword>
<dbReference type="EMBL" id="LJYG01000034">
    <property type="protein sequence ID" value="KRQ15782.1"/>
    <property type="molecule type" value="Genomic_DNA"/>
</dbReference>
<evidence type="ECO:0000313" key="2">
    <source>
        <dbReference type="EMBL" id="KRQ15782.1"/>
    </source>
</evidence>
<dbReference type="OrthoDB" id="2080979at2"/>
<dbReference type="Proteomes" id="UP000051936">
    <property type="component" value="Unassembled WGS sequence"/>
</dbReference>
<protein>
    <recommendedName>
        <fullName evidence="1">Shedu protein SduA C-terminal domain-containing protein</fullName>
    </recommendedName>
</protein>
<gene>
    <name evidence="2" type="ORF">AOQ71_07760</name>
</gene>
<evidence type="ECO:0000313" key="3">
    <source>
        <dbReference type="Proteomes" id="UP000051936"/>
    </source>
</evidence>
<dbReference type="InterPro" id="IPR025359">
    <property type="entry name" value="SduA_C"/>
</dbReference>
<comment type="caution">
    <text evidence="2">The sequence shown here is derived from an EMBL/GenBank/DDBJ whole genome shotgun (WGS) entry which is preliminary data.</text>
</comment>
<organism evidence="2 3">
    <name type="scientific">Bradyrhizobium manausense</name>
    <dbReference type="NCBI Taxonomy" id="989370"/>
    <lineage>
        <taxon>Bacteria</taxon>
        <taxon>Pseudomonadati</taxon>
        <taxon>Pseudomonadota</taxon>
        <taxon>Alphaproteobacteria</taxon>
        <taxon>Hyphomicrobiales</taxon>
        <taxon>Nitrobacteraceae</taxon>
        <taxon>Bradyrhizobium</taxon>
    </lineage>
</organism>
<dbReference type="AlphaFoldDB" id="A0A0R3E0N6"/>
<dbReference type="RefSeq" id="WP_057743996.1">
    <property type="nucleotide sequence ID" value="NZ_LJYG01000034.1"/>
</dbReference>
<proteinExistence type="predicted"/>
<reference evidence="2 3" key="1">
    <citation type="submission" date="2015-09" db="EMBL/GenBank/DDBJ databases">
        <title>Draft Genome Sequence of Bradyrhizobium manausense Strain BR 3351T, a Novel Symbiotic Nitrogen-Fixing Alphaproteobacterium Isolated from Brazilian Amazon Rain Forest.</title>
        <authorList>
            <person name="De Araujo J.L."/>
            <person name="Zilli J.E."/>
        </authorList>
    </citation>
    <scope>NUCLEOTIDE SEQUENCE [LARGE SCALE GENOMIC DNA]</scope>
    <source>
        <strain evidence="2 3">BR3351</strain>
    </source>
</reference>
<dbReference type="Pfam" id="PF14082">
    <property type="entry name" value="SduA_C"/>
    <property type="match status" value="1"/>
</dbReference>
<evidence type="ECO:0000259" key="1">
    <source>
        <dbReference type="Pfam" id="PF14082"/>
    </source>
</evidence>
<dbReference type="STRING" id="989370.AOQ71_07760"/>